<reference evidence="5" key="1">
    <citation type="submission" date="2024-07" db="EMBL/GenBank/DDBJ databases">
        <title>Complete genome sequence of Verrucomicrobiaceae bacterium NT6N.</title>
        <authorList>
            <person name="Huang C."/>
            <person name="Takami H."/>
            <person name="Hamasaki K."/>
        </authorList>
    </citation>
    <scope>NUCLEOTIDE SEQUENCE</scope>
    <source>
        <strain evidence="5">NT6N</strain>
    </source>
</reference>
<dbReference type="GO" id="GO:0008757">
    <property type="term" value="F:S-adenosylmethionine-dependent methyltransferase activity"/>
    <property type="evidence" value="ECO:0007669"/>
    <property type="project" value="InterPro"/>
</dbReference>
<dbReference type="EMBL" id="AP026866">
    <property type="protein sequence ID" value="BDS07174.1"/>
    <property type="molecule type" value="Genomic_DNA"/>
</dbReference>
<evidence type="ECO:0000256" key="4">
    <source>
        <dbReference type="ARBA" id="ARBA00022691"/>
    </source>
</evidence>
<proteinExistence type="predicted"/>
<keyword evidence="3" id="KW-0808">Transferase</keyword>
<keyword evidence="4" id="KW-0949">S-adenosyl-L-methionine</keyword>
<accession>A0AAT9FMN0</accession>
<protein>
    <submittedName>
        <fullName evidence="5">SAM-dependent methyltransferase</fullName>
    </submittedName>
</protein>
<keyword evidence="1" id="KW-0597">Phosphoprotein</keyword>
<gene>
    <name evidence="5" type="ORF">NT6N_22140</name>
</gene>
<name>A0AAT9FMN0_9BACT</name>
<dbReference type="PROSITE" id="PS51585">
    <property type="entry name" value="SAM_MT_TPMT"/>
    <property type="match status" value="1"/>
</dbReference>
<dbReference type="InterPro" id="IPR008854">
    <property type="entry name" value="TPMT"/>
</dbReference>
<organism evidence="5">
    <name type="scientific">Oceaniferula spumae</name>
    <dbReference type="NCBI Taxonomy" id="2979115"/>
    <lineage>
        <taxon>Bacteria</taxon>
        <taxon>Pseudomonadati</taxon>
        <taxon>Verrucomicrobiota</taxon>
        <taxon>Verrucomicrobiia</taxon>
        <taxon>Verrucomicrobiales</taxon>
        <taxon>Verrucomicrobiaceae</taxon>
        <taxon>Oceaniferula</taxon>
    </lineage>
</organism>
<dbReference type="GO" id="GO:0032259">
    <property type="term" value="P:methylation"/>
    <property type="evidence" value="ECO:0007669"/>
    <property type="project" value="UniProtKB-KW"/>
</dbReference>
<evidence type="ECO:0000313" key="5">
    <source>
        <dbReference type="EMBL" id="BDS07174.1"/>
    </source>
</evidence>
<keyword evidence="2 5" id="KW-0489">Methyltransferase</keyword>
<dbReference type="CDD" id="cd02440">
    <property type="entry name" value="AdoMet_MTases"/>
    <property type="match status" value="1"/>
</dbReference>
<evidence type="ECO:0000256" key="2">
    <source>
        <dbReference type="ARBA" id="ARBA00022603"/>
    </source>
</evidence>
<dbReference type="InterPro" id="IPR029063">
    <property type="entry name" value="SAM-dependent_MTases_sf"/>
</dbReference>
<dbReference type="KEGG" id="osu:NT6N_22140"/>
<evidence type="ECO:0000256" key="3">
    <source>
        <dbReference type="ARBA" id="ARBA00022679"/>
    </source>
</evidence>
<evidence type="ECO:0000256" key="1">
    <source>
        <dbReference type="ARBA" id="ARBA00022553"/>
    </source>
</evidence>
<dbReference type="PANTHER" id="PTHR32183">
    <property type="match status" value="1"/>
</dbReference>
<sequence length="212" mass="23613">MARVCRLPLNLRMETIGPDWNQRYVEGDTPWDKGTYTPALLEIFAKQLIPTGAEVLVPGCGFGHDARAIADAGYSATGMDIADSAVKGARLAHQDAEGLEFIQANLFDLELPKQKRYGAIWEHTCYCAILPEQRPAYVEAVSNLLEENGLLVGVFFTNTEMPPGEGPPFETSAEEVRSLFSDKFDLLWEKEPDATFPSRVGCEWLMAWQRKA</sequence>
<dbReference type="SUPFAM" id="SSF53335">
    <property type="entry name" value="S-adenosyl-L-methionine-dependent methyltransferases"/>
    <property type="match status" value="1"/>
</dbReference>
<dbReference type="Gene3D" id="3.40.50.150">
    <property type="entry name" value="Vaccinia Virus protein VP39"/>
    <property type="match status" value="1"/>
</dbReference>
<dbReference type="Pfam" id="PF05724">
    <property type="entry name" value="TPMT"/>
    <property type="match status" value="1"/>
</dbReference>
<dbReference type="PANTHER" id="PTHR32183:SF6">
    <property type="entry name" value="CYSTEINE SULFINATE DESULFINASE_CYSTEINE DESULFURASE AND RELATED ENZYMES"/>
    <property type="match status" value="1"/>
</dbReference>
<dbReference type="AlphaFoldDB" id="A0AAT9FMN0"/>